<organism evidence="1 2">
    <name type="scientific">Petromyces alliaceus</name>
    <name type="common">Aspergillus alliaceus</name>
    <dbReference type="NCBI Taxonomy" id="209559"/>
    <lineage>
        <taxon>Eukaryota</taxon>
        <taxon>Fungi</taxon>
        <taxon>Dikarya</taxon>
        <taxon>Ascomycota</taxon>
        <taxon>Pezizomycotina</taxon>
        <taxon>Eurotiomycetes</taxon>
        <taxon>Eurotiomycetidae</taxon>
        <taxon>Eurotiales</taxon>
        <taxon>Aspergillaceae</taxon>
        <taxon>Aspergillus</taxon>
        <taxon>Aspergillus subgen. Circumdati</taxon>
    </lineage>
</organism>
<dbReference type="AlphaFoldDB" id="A0A8H6E1X4"/>
<dbReference type="Proteomes" id="UP000541154">
    <property type="component" value="Unassembled WGS sequence"/>
</dbReference>
<evidence type="ECO:0000313" key="1">
    <source>
        <dbReference type="EMBL" id="KAF5856304.1"/>
    </source>
</evidence>
<gene>
    <name evidence="1" type="ORF">ETB97_007540</name>
</gene>
<reference evidence="1 2" key="1">
    <citation type="submission" date="2019-04" db="EMBL/GenBank/DDBJ databases">
        <title>Aspergillus burnettii sp. nov., novel species from soil in southeast Queensland.</title>
        <authorList>
            <person name="Gilchrist C.L.M."/>
            <person name="Pitt J.I."/>
            <person name="Lange L."/>
            <person name="Lacey H.J."/>
            <person name="Vuong D."/>
            <person name="Midgley D.J."/>
            <person name="Greenfield P."/>
            <person name="Bradbury M."/>
            <person name="Lacey E."/>
            <person name="Busk P.K."/>
            <person name="Pilgaard B."/>
            <person name="Chooi Y.H."/>
            <person name="Piggott A.M."/>
        </authorList>
    </citation>
    <scope>NUCLEOTIDE SEQUENCE [LARGE SCALE GENOMIC DNA]</scope>
    <source>
        <strain evidence="1 2">FRR 5400</strain>
    </source>
</reference>
<protein>
    <submittedName>
        <fullName evidence="1">Uncharacterized protein</fullName>
    </submittedName>
</protein>
<sequence>MNARGLIGAPRHTGDFRACYSKNPFARRNTVNMIKARSVTGSPQRESVPLFQDPIQDQPLPVVMFSRASMHWSFLAQEDRASRVLSEPSRSRLEGEKKYEEVALSFN</sequence>
<dbReference type="EMBL" id="SPNV01000329">
    <property type="protein sequence ID" value="KAF5856304.1"/>
    <property type="molecule type" value="Genomic_DNA"/>
</dbReference>
<accession>A0A8H6E1X4</accession>
<keyword evidence="2" id="KW-1185">Reference proteome</keyword>
<name>A0A8H6E1X4_PETAA</name>
<evidence type="ECO:0000313" key="2">
    <source>
        <dbReference type="Proteomes" id="UP000541154"/>
    </source>
</evidence>
<comment type="caution">
    <text evidence="1">The sequence shown here is derived from an EMBL/GenBank/DDBJ whole genome shotgun (WGS) entry which is preliminary data.</text>
</comment>
<proteinExistence type="predicted"/>